<dbReference type="Proteomes" id="UP000007879">
    <property type="component" value="Unassembled WGS sequence"/>
</dbReference>
<feature type="region of interest" description="Disordered" evidence="1">
    <location>
        <begin position="367"/>
        <end position="387"/>
    </location>
</feature>
<feature type="region of interest" description="Disordered" evidence="1">
    <location>
        <begin position="775"/>
        <end position="890"/>
    </location>
</feature>
<dbReference type="GeneID" id="105312010"/>
<feature type="compositionally biased region" description="Low complexity" evidence="1">
    <location>
        <begin position="19"/>
        <end position="34"/>
    </location>
</feature>
<accession>A0AAN0IY67</accession>
<protein>
    <recommendedName>
        <fullName evidence="4">MYCBP-associated protein</fullName>
    </recommendedName>
</protein>
<feature type="compositionally biased region" description="Low complexity" evidence="1">
    <location>
        <begin position="853"/>
        <end position="867"/>
    </location>
</feature>
<dbReference type="InterPro" id="IPR032707">
    <property type="entry name" value="MYCBPAP"/>
</dbReference>
<feature type="region of interest" description="Disordered" evidence="1">
    <location>
        <begin position="1"/>
        <end position="51"/>
    </location>
</feature>
<evidence type="ECO:0008006" key="4">
    <source>
        <dbReference type="Google" id="ProtNLM"/>
    </source>
</evidence>
<feature type="compositionally biased region" description="Gly residues" evidence="1">
    <location>
        <begin position="645"/>
        <end position="657"/>
    </location>
</feature>
<keyword evidence="3" id="KW-1185">Reference proteome</keyword>
<proteinExistence type="predicted"/>
<dbReference type="PANTHER" id="PTHR48421">
    <property type="entry name" value="MYCBP-ASSOCIATED PROTEIN"/>
    <property type="match status" value="1"/>
</dbReference>
<reference evidence="2" key="2">
    <citation type="submission" date="2024-06" db="UniProtKB">
        <authorList>
            <consortium name="EnsemblMetazoa"/>
        </authorList>
    </citation>
    <scope>IDENTIFICATION</scope>
</reference>
<feature type="region of interest" description="Disordered" evidence="1">
    <location>
        <begin position="635"/>
        <end position="692"/>
    </location>
</feature>
<dbReference type="PANTHER" id="PTHR48421:SF1">
    <property type="entry name" value="MYCBP-ASSOCIATED PROTEIN"/>
    <property type="match status" value="1"/>
</dbReference>
<feature type="compositionally biased region" description="Acidic residues" evidence="1">
    <location>
        <begin position="367"/>
        <end position="376"/>
    </location>
</feature>
<feature type="compositionally biased region" description="Low complexity" evidence="1">
    <location>
        <begin position="795"/>
        <end position="812"/>
    </location>
</feature>
<feature type="compositionally biased region" description="Basic and acidic residues" evidence="1">
    <location>
        <begin position="675"/>
        <end position="692"/>
    </location>
</feature>
<reference evidence="3" key="1">
    <citation type="journal article" date="2010" name="Nature">
        <title>The Amphimedon queenslandica genome and the evolution of animal complexity.</title>
        <authorList>
            <person name="Srivastava M."/>
            <person name="Simakov O."/>
            <person name="Chapman J."/>
            <person name="Fahey B."/>
            <person name="Gauthier M.E."/>
            <person name="Mitros T."/>
            <person name="Richards G.S."/>
            <person name="Conaco C."/>
            <person name="Dacre M."/>
            <person name="Hellsten U."/>
            <person name="Larroux C."/>
            <person name="Putnam N.H."/>
            <person name="Stanke M."/>
            <person name="Adamska M."/>
            <person name="Darling A."/>
            <person name="Degnan S.M."/>
            <person name="Oakley T.H."/>
            <person name="Plachetzki D.C."/>
            <person name="Zhai Y."/>
            <person name="Adamski M."/>
            <person name="Calcino A."/>
            <person name="Cummins S.F."/>
            <person name="Goodstein D.M."/>
            <person name="Harris C."/>
            <person name="Jackson D.J."/>
            <person name="Leys S.P."/>
            <person name="Shu S."/>
            <person name="Woodcroft B.J."/>
            <person name="Vervoort M."/>
            <person name="Kosik K.S."/>
            <person name="Manning G."/>
            <person name="Degnan B.M."/>
            <person name="Rokhsar D.S."/>
        </authorList>
    </citation>
    <scope>NUCLEOTIDE SEQUENCE [LARGE SCALE GENOMIC DNA]</scope>
</reference>
<sequence>MSNKMSFKIKSSSNKRKTSSPNSNPSTATNSQSSVGVTSNKHETSIDDPLVNDEIKLLRVTEEHLKELHPANEDPLEPEIKETRVFVKELPPTPSPRPENTKHVVVLHPMPLEIRPAKTKLLGSLKSGPRCDQDNVFISHSIIGTFEEYTESRLADRNSLTGTVPSTVPPVVLPKVSKKKNKSTPAIPKETNALSNWEKQINRRKVIQERISKRLKGEKGDLTMNYGDTFRRVQEERSFIDRAIPAIDSGKGHFVGSEFWRLQSTVGDPVTGIRTTLTKTEKGDPPVTGFISCPSSATNRNNMFQTWSRSRYLWKRKEQLSRAVSEPKYPVDFDSLQLRGLVQPSVLPPPPPLGSSHSLDSLGESLFNEEDEDDEERERGEDGRTSACNSLEESVSLLDTHPDVAASPFIGPALQIQDQLYAWFGDGGRGEGEREMRRDDYKIRILFEAGIQQLAMNHIVLQNRGTVAISFTWKKFPGTSKLGLKTSEQTQQRFYFDTREGVILPGRNLSLDFIFKSPNPGIFSETWEIVTRPVLLSNNGQSPLYVTLKGVSFQPDLYQEKRDMIERKLYHDVAKATSKRLVDQLVNTIHTPPRSVTPLPVNIPEESEFLSKNPGVYYHYNAVQQLKALYIDLHNPTPPQEPTKSGGGGAVGGGTVGGKKQQEPKKGGGAGGKKINKEESHKQLHVDTTDPDHSVDLNFPPWDLSLNTLEKLILEIDDGNVREDKYKTLNAIISEISAPLPSAPRSTRYIKTYFLLCEAIDTLVSTSEHLRQVMGLPSKDSPSAGGLQEEESQSELDQSSQPSSPVIIPPQSSKKDQSKRGSKVKEVSVKEKEKEQLQQRPTSKKGGPKSNKKGGSSNMKGNSKISKIPSVETQDTSNSNAIPSKPSEIDPMLTLKYKEIFLSVAHDIMASTVDQVSSLISEDI</sequence>
<dbReference type="EnsemblMetazoa" id="XM_019994156.1">
    <property type="protein sequence ID" value="XP_019849715.1"/>
    <property type="gene ID" value="LOC105312010"/>
</dbReference>
<organism evidence="2 3">
    <name type="scientific">Amphimedon queenslandica</name>
    <name type="common">Sponge</name>
    <dbReference type="NCBI Taxonomy" id="400682"/>
    <lineage>
        <taxon>Eukaryota</taxon>
        <taxon>Metazoa</taxon>
        <taxon>Porifera</taxon>
        <taxon>Demospongiae</taxon>
        <taxon>Heteroscleromorpha</taxon>
        <taxon>Haplosclerida</taxon>
        <taxon>Niphatidae</taxon>
        <taxon>Amphimedon</taxon>
    </lineage>
</organism>
<dbReference type="Pfam" id="PF14646">
    <property type="entry name" value="MYCBPAP"/>
    <property type="match status" value="1"/>
</dbReference>
<feature type="compositionally biased region" description="Basic residues" evidence="1">
    <location>
        <begin position="842"/>
        <end position="852"/>
    </location>
</feature>
<dbReference type="Gene3D" id="2.60.40.10">
    <property type="entry name" value="Immunoglobulins"/>
    <property type="match status" value="1"/>
</dbReference>
<evidence type="ECO:0000313" key="2">
    <source>
        <dbReference type="EnsemblMetazoa" id="XP_019849715.1"/>
    </source>
</evidence>
<name>A0AAN0IY67_AMPQE</name>
<feature type="compositionally biased region" description="Basic and acidic residues" evidence="1">
    <location>
        <begin position="813"/>
        <end position="837"/>
    </location>
</feature>
<dbReference type="RefSeq" id="XP_019849715.1">
    <property type="nucleotide sequence ID" value="XM_019994156.1"/>
</dbReference>
<dbReference type="KEGG" id="aqu:105312010"/>
<dbReference type="InterPro" id="IPR013783">
    <property type="entry name" value="Ig-like_fold"/>
</dbReference>
<feature type="compositionally biased region" description="Polar residues" evidence="1">
    <location>
        <begin position="871"/>
        <end position="882"/>
    </location>
</feature>
<feature type="region of interest" description="Disordered" evidence="1">
    <location>
        <begin position="342"/>
        <end position="361"/>
    </location>
</feature>
<evidence type="ECO:0000313" key="3">
    <source>
        <dbReference type="Proteomes" id="UP000007879"/>
    </source>
</evidence>
<dbReference type="AlphaFoldDB" id="A0AAN0IY67"/>
<evidence type="ECO:0000256" key="1">
    <source>
        <dbReference type="SAM" id="MobiDB-lite"/>
    </source>
</evidence>